<protein>
    <submittedName>
        <fullName evidence="1">Uncharacterized protein</fullName>
    </submittedName>
</protein>
<accession>A0ABW3H533</accession>
<reference evidence="2" key="1">
    <citation type="journal article" date="2019" name="Int. J. Syst. Evol. Microbiol.">
        <title>The Global Catalogue of Microorganisms (GCM) 10K type strain sequencing project: providing services to taxonomists for standard genome sequencing and annotation.</title>
        <authorList>
            <consortium name="The Broad Institute Genomics Platform"/>
            <consortium name="The Broad Institute Genome Sequencing Center for Infectious Disease"/>
            <person name="Wu L."/>
            <person name="Ma J."/>
        </authorList>
    </citation>
    <scope>NUCLEOTIDE SEQUENCE [LARGE SCALE GENOMIC DNA]</scope>
    <source>
        <strain evidence="2">CCUG 62982</strain>
    </source>
</reference>
<dbReference type="EMBL" id="JBHTJG010000003">
    <property type="protein sequence ID" value="MFD0946272.1"/>
    <property type="molecule type" value="Genomic_DNA"/>
</dbReference>
<gene>
    <name evidence="1" type="ORF">ACFQ1E_07990</name>
</gene>
<evidence type="ECO:0000313" key="2">
    <source>
        <dbReference type="Proteomes" id="UP001596977"/>
    </source>
</evidence>
<dbReference type="RefSeq" id="WP_264943644.1">
    <property type="nucleotide sequence ID" value="NZ_JAPDRA010000003.1"/>
</dbReference>
<keyword evidence="2" id="KW-1185">Reference proteome</keyword>
<dbReference type="Proteomes" id="UP001596977">
    <property type="component" value="Unassembled WGS sequence"/>
</dbReference>
<comment type="caution">
    <text evidence="1">The sequence shown here is derived from an EMBL/GenBank/DDBJ whole genome shotgun (WGS) entry which is preliminary data.</text>
</comment>
<organism evidence="1 2">
    <name type="scientific">Sphingomonas canadensis</name>
    <dbReference type="NCBI Taxonomy" id="1219257"/>
    <lineage>
        <taxon>Bacteria</taxon>
        <taxon>Pseudomonadati</taxon>
        <taxon>Pseudomonadota</taxon>
        <taxon>Alphaproteobacteria</taxon>
        <taxon>Sphingomonadales</taxon>
        <taxon>Sphingomonadaceae</taxon>
        <taxon>Sphingomonas</taxon>
    </lineage>
</organism>
<proteinExistence type="predicted"/>
<evidence type="ECO:0000313" key="1">
    <source>
        <dbReference type="EMBL" id="MFD0946272.1"/>
    </source>
</evidence>
<sequence>MTALSTARKVVRLAGGNLMNAGIAADAVCIQGGMAMLASGYARPARAGQGGDNGLKAQDVAKCRVVGYFLESKTGTAADGGATIDIGTDPVKFANSSSTDEITVADIGFECFAVDDQTVARTSSNGTRPVAGTVVAIDTDGGVFVAFEPAGATRRRKLYLPFAINETDTLAGTSAELVAPVSGEVTGLTVIVQKAVTTGGDVTVKVGTTDVAGLTCTIADAATKGTVVSDTPTAGDASCAVAAGGRIQVVPAAAFNTAGAVSGFVEISF</sequence>
<name>A0ABW3H533_9SPHN</name>